<evidence type="ECO:0000313" key="3">
    <source>
        <dbReference type="Proteomes" id="UP001652680"/>
    </source>
</evidence>
<organism evidence="2 3">
    <name type="scientific">Drosophila rhopaloa</name>
    <name type="common">Fruit fly</name>
    <dbReference type="NCBI Taxonomy" id="1041015"/>
    <lineage>
        <taxon>Eukaryota</taxon>
        <taxon>Metazoa</taxon>
        <taxon>Ecdysozoa</taxon>
        <taxon>Arthropoda</taxon>
        <taxon>Hexapoda</taxon>
        <taxon>Insecta</taxon>
        <taxon>Pterygota</taxon>
        <taxon>Neoptera</taxon>
        <taxon>Endopterygota</taxon>
        <taxon>Diptera</taxon>
        <taxon>Brachycera</taxon>
        <taxon>Muscomorpha</taxon>
        <taxon>Ephydroidea</taxon>
        <taxon>Drosophilidae</taxon>
        <taxon>Drosophila</taxon>
        <taxon>Sophophora</taxon>
    </lineage>
</organism>
<protein>
    <recommendedName>
        <fullName evidence="4">HECT-type E3 ubiquitin transferase E3D</fullName>
    </recommendedName>
</protein>
<proteinExistence type="predicted"/>
<name>A0ABM5HFF3_DRORH</name>
<dbReference type="GeneID" id="108044948"/>
<evidence type="ECO:0000313" key="2">
    <source>
        <dbReference type="EnsemblMetazoa" id="XP_016979608.2"/>
    </source>
</evidence>
<dbReference type="InterPro" id="IPR019193">
    <property type="entry name" value="UBQ-conj_enz_E2-bd_prot"/>
</dbReference>
<dbReference type="Pfam" id="PF09814">
    <property type="entry name" value="HECT_2"/>
    <property type="match status" value="1"/>
</dbReference>
<feature type="region of interest" description="Disordered" evidence="1">
    <location>
        <begin position="303"/>
        <end position="357"/>
    </location>
</feature>
<dbReference type="Proteomes" id="UP001652680">
    <property type="component" value="Unassembled WGS sequence"/>
</dbReference>
<reference evidence="3" key="1">
    <citation type="journal article" date="2021" name="Elife">
        <title>Highly contiguous assemblies of 101 drosophilid genomes.</title>
        <authorList>
            <person name="Kim B.Y."/>
            <person name="Wang J.R."/>
            <person name="Miller D.E."/>
            <person name="Barmina O."/>
            <person name="Delaney E."/>
            <person name="Thompson A."/>
            <person name="Comeault A.A."/>
            <person name="Peede D."/>
            <person name="D'Agostino E.R."/>
            <person name="Pelaez J."/>
            <person name="Aguilar J.M."/>
            <person name="Haji D."/>
            <person name="Matsunaga T."/>
            <person name="Armstrong E.E."/>
            <person name="Zych M."/>
            <person name="Ogawa Y."/>
            <person name="Stamenkovic-Radak M."/>
            <person name="Jelic M."/>
            <person name="Veselinovic M.S."/>
            <person name="Tanaskovic M."/>
            <person name="Eric P."/>
            <person name="Gao J.J."/>
            <person name="Katoh T.K."/>
            <person name="Toda M.J."/>
            <person name="Watabe H."/>
            <person name="Watada M."/>
            <person name="Davis J.S."/>
            <person name="Moyle L.C."/>
            <person name="Manoli G."/>
            <person name="Bertolini E."/>
            <person name="Kostal V."/>
            <person name="Hawley R.S."/>
            <person name="Takahashi A."/>
            <person name="Jones C.D."/>
            <person name="Price D.K."/>
            <person name="Whiteman N."/>
            <person name="Kopp A."/>
            <person name="Matute D.R."/>
            <person name="Petrov D.A."/>
        </authorList>
    </citation>
    <scope>NUCLEOTIDE SEQUENCE [LARGE SCALE GENOMIC DNA]</scope>
</reference>
<evidence type="ECO:0000256" key="1">
    <source>
        <dbReference type="SAM" id="MobiDB-lite"/>
    </source>
</evidence>
<sequence>MPVDQVVISYIRNRNWINVLLLRSMDLYRAVLGESRSERIEVSPNGICWTEQNLEYRIMVDKFFDIEIKTDQGEPPYSLVEVEDNNVAFGLGLRRIKHRVLEQLTVDVQQGNLALRIDPLTPYSFHCSNCANELIGQRQFLQVKPVPLTTMKPQNYFCHRYRTAEYPREEELFFGLNYLVMCTQLLGNGVATTQGRRRLECSRCRQCVGEFLGRDVAVHLYADALRLLDGDSPEIEFKEIFGHVTATQMMLRLLHDAEPISPDKSRLFLKAVRPDGQMHFLQMRVDTRQLHILRSELDFPEALESGQALPMETDTSSESDSEMHLNYTSSSNSNPQSGDEDMDRSLPKPKTTEGIPPKSVRYVQLTGFHGCRVKYIFSGTDHELSENHEFIMGWRDDGCRKLRISYAMMAELIGELHANEYLVANLEKLPPPSKFDKPRVSYIIFEEDEKFYARQQKFIKQAG</sequence>
<accession>A0ABM5HFF3</accession>
<keyword evidence="3" id="KW-1185">Reference proteome</keyword>
<evidence type="ECO:0008006" key="4">
    <source>
        <dbReference type="Google" id="ProtNLM"/>
    </source>
</evidence>
<dbReference type="RefSeq" id="XP_016979608.2">
    <property type="nucleotide sequence ID" value="XM_017124119.2"/>
</dbReference>
<dbReference type="EnsemblMetazoa" id="XM_017124119.2">
    <property type="protein sequence ID" value="XP_016979608.2"/>
    <property type="gene ID" value="LOC108044948"/>
</dbReference>
<reference evidence="2" key="2">
    <citation type="submission" date="2025-05" db="UniProtKB">
        <authorList>
            <consortium name="EnsemblMetazoa"/>
        </authorList>
    </citation>
    <scope>IDENTIFICATION</scope>
</reference>
<feature type="compositionally biased region" description="Polar residues" evidence="1">
    <location>
        <begin position="326"/>
        <end position="337"/>
    </location>
</feature>